<dbReference type="EMBL" id="FOLD01000002">
    <property type="protein sequence ID" value="SFB84329.1"/>
    <property type="molecule type" value="Genomic_DNA"/>
</dbReference>
<protein>
    <submittedName>
        <fullName evidence="2">Type VI secretion system protein ImpF</fullName>
    </submittedName>
</protein>
<dbReference type="InterPro" id="IPR053176">
    <property type="entry name" value="T6SS_TssE1-like"/>
</dbReference>
<dbReference type="Gene3D" id="3.10.450.40">
    <property type="match status" value="1"/>
</dbReference>
<dbReference type="Pfam" id="PF04965">
    <property type="entry name" value="GPW_gp25"/>
    <property type="match status" value="1"/>
</dbReference>
<dbReference type="RefSeq" id="WP_091870542.1">
    <property type="nucleotide sequence ID" value="NZ_FOLD01000002.1"/>
</dbReference>
<evidence type="ECO:0000313" key="3">
    <source>
        <dbReference type="Proteomes" id="UP000198639"/>
    </source>
</evidence>
<proteinExistence type="predicted"/>
<keyword evidence="3" id="KW-1185">Reference proteome</keyword>
<dbReference type="NCBIfam" id="TIGR03357">
    <property type="entry name" value="VI_zyme"/>
    <property type="match status" value="1"/>
</dbReference>
<dbReference type="OrthoDB" id="119583at2"/>
<feature type="domain" description="IraD/Gp25-like" evidence="1">
    <location>
        <begin position="29"/>
        <end position="129"/>
    </location>
</feature>
<dbReference type="PANTHER" id="PTHR38595:SF1">
    <property type="entry name" value="TYPE VI SECRETION SYSTEM COMPONENT TSSE1"/>
    <property type="match status" value="1"/>
</dbReference>
<evidence type="ECO:0000259" key="1">
    <source>
        <dbReference type="Pfam" id="PF04965"/>
    </source>
</evidence>
<dbReference type="SUPFAM" id="SSF160719">
    <property type="entry name" value="gpW/gp25-like"/>
    <property type="match status" value="1"/>
</dbReference>
<dbReference type="STRING" id="1164594.SAMN05216204_10263"/>
<organism evidence="2 3">
    <name type="scientific">Massilia yuzhufengensis</name>
    <dbReference type="NCBI Taxonomy" id="1164594"/>
    <lineage>
        <taxon>Bacteria</taxon>
        <taxon>Pseudomonadati</taxon>
        <taxon>Pseudomonadota</taxon>
        <taxon>Betaproteobacteria</taxon>
        <taxon>Burkholderiales</taxon>
        <taxon>Oxalobacteraceae</taxon>
        <taxon>Telluria group</taxon>
        <taxon>Massilia</taxon>
    </lineage>
</organism>
<dbReference type="Proteomes" id="UP000198639">
    <property type="component" value="Unassembled WGS sequence"/>
</dbReference>
<dbReference type="InterPro" id="IPR007048">
    <property type="entry name" value="IraD/Gp25-like"/>
</dbReference>
<gene>
    <name evidence="2" type="ORF">SAMN05216204_10263</name>
</gene>
<dbReference type="PANTHER" id="PTHR38595">
    <property type="entry name" value="CYTOPLASMIC PROTEIN-RELATED"/>
    <property type="match status" value="1"/>
</dbReference>
<name>A0A1I1EB17_9BURK</name>
<reference evidence="3" key="1">
    <citation type="submission" date="2016-10" db="EMBL/GenBank/DDBJ databases">
        <authorList>
            <person name="Varghese N."/>
            <person name="Submissions S."/>
        </authorList>
    </citation>
    <scope>NUCLEOTIDE SEQUENCE [LARGE SCALE GENOMIC DNA]</scope>
    <source>
        <strain evidence="3">CGMCC 1.12041</strain>
    </source>
</reference>
<accession>A0A1I1EB17</accession>
<sequence>MKGFTPGLLDRLMDERPDACAGTPITCEQLKDSVARDLEALLNTRLAFDPAILNGYPEARGSLLLYGLADFASYCLTSSLDRAAVCASIQDAIEAHEPRLRDVTATLDVVPGSVNRLNFVIHARLAVSPTAEPVNFNAVLQPSSLHYAVRRTSRRA</sequence>
<evidence type="ECO:0000313" key="2">
    <source>
        <dbReference type="EMBL" id="SFB84329.1"/>
    </source>
</evidence>
<dbReference type="InterPro" id="IPR017737">
    <property type="entry name" value="TssE1-like"/>
</dbReference>
<dbReference type="AlphaFoldDB" id="A0A1I1EB17"/>